<accession>A0ABQ9YJD1</accession>
<dbReference type="EMBL" id="JARBJD010000004">
    <property type="protein sequence ID" value="KAK2963872.1"/>
    <property type="molecule type" value="Genomic_DNA"/>
</dbReference>
<gene>
    <name evidence="1" type="ORF">BLNAU_949</name>
</gene>
<dbReference type="Proteomes" id="UP001281761">
    <property type="component" value="Unassembled WGS sequence"/>
</dbReference>
<name>A0ABQ9YJD1_9EUKA</name>
<reference evidence="1 2" key="1">
    <citation type="journal article" date="2022" name="bioRxiv">
        <title>Genomics of Preaxostyla Flagellates Illuminates Evolutionary Transitions and the Path Towards Mitochondrial Loss.</title>
        <authorList>
            <person name="Novak L.V.F."/>
            <person name="Treitli S.C."/>
            <person name="Pyrih J."/>
            <person name="Halakuc P."/>
            <person name="Pipaliya S.V."/>
            <person name="Vacek V."/>
            <person name="Brzon O."/>
            <person name="Soukal P."/>
            <person name="Eme L."/>
            <person name="Dacks J.B."/>
            <person name="Karnkowska A."/>
            <person name="Elias M."/>
            <person name="Hampl V."/>
        </authorList>
    </citation>
    <scope>NUCLEOTIDE SEQUENCE [LARGE SCALE GENOMIC DNA]</scope>
    <source>
        <strain evidence="1">NAU3</strain>
        <tissue evidence="1">Gut</tissue>
    </source>
</reference>
<proteinExistence type="predicted"/>
<organism evidence="1 2">
    <name type="scientific">Blattamonas nauphoetae</name>
    <dbReference type="NCBI Taxonomy" id="2049346"/>
    <lineage>
        <taxon>Eukaryota</taxon>
        <taxon>Metamonada</taxon>
        <taxon>Preaxostyla</taxon>
        <taxon>Oxymonadida</taxon>
        <taxon>Blattamonas</taxon>
    </lineage>
</organism>
<sequence length="482" mass="52923">MSNAPFTISYDGFKYVPNDATAVILFDCSIHTGAATLELTFECVSPTYKVPGSASFHTVVVELPVNDSTDNYELSVQVQEYLGTDNVFLFDEEYKLKSGKVKGSDTDTVTIAANQKTFSFIRFYEKRIARTFDGTSKVTLNGFDYPPSADTVFVATFAPVDRTSTIPVKLKFTLKKDQTTTEEVDVTFAATGTDAVFALNCRYELVDLAKDSAPTVPIASRFNTLNIVKVEEPEFKLVIETVNQDKAVLYLTRDFAGEAIGLNSINITHSAESKYTWEENTNGCPIGVFKCALLNVYMELKDTLIPFAEDDPDTPPALHFVIGAKYGLTFTTPITDWTHPDDFTVPDPASIFLRNAEAHLGRTTPGPDGNAERLSILIQGSGLVHPKEKEVATLNLKHEDPKFDLTLKSGVNKTVEFGFANTEHQLIVDWTQAKYKVPYNHSYALTVEIGSAKSNTITVHMSGSKTVSALIAALLAVLALIL</sequence>
<protein>
    <submittedName>
        <fullName evidence="1">Uncharacterized protein</fullName>
    </submittedName>
</protein>
<evidence type="ECO:0000313" key="2">
    <source>
        <dbReference type="Proteomes" id="UP001281761"/>
    </source>
</evidence>
<keyword evidence="2" id="KW-1185">Reference proteome</keyword>
<comment type="caution">
    <text evidence="1">The sequence shown here is derived from an EMBL/GenBank/DDBJ whole genome shotgun (WGS) entry which is preliminary data.</text>
</comment>
<evidence type="ECO:0000313" key="1">
    <source>
        <dbReference type="EMBL" id="KAK2963872.1"/>
    </source>
</evidence>